<dbReference type="SMART" id="SM00054">
    <property type="entry name" value="EFh"/>
    <property type="match status" value="4"/>
</dbReference>
<dbReference type="InterPro" id="IPR035892">
    <property type="entry name" value="C2_domain_sf"/>
</dbReference>
<reference evidence="6" key="1">
    <citation type="submission" date="2021-01" db="EMBL/GenBank/DDBJ databases">
        <authorList>
            <person name="Corre E."/>
            <person name="Pelletier E."/>
            <person name="Niang G."/>
            <person name="Scheremetjew M."/>
            <person name="Finn R."/>
            <person name="Kale V."/>
            <person name="Holt S."/>
            <person name="Cochrane G."/>
            <person name="Meng A."/>
            <person name="Brown T."/>
            <person name="Cohen L."/>
        </authorList>
    </citation>
    <scope>NUCLEOTIDE SEQUENCE</scope>
    <source>
        <strain evidence="6">CCAP 955/1</strain>
    </source>
</reference>
<organism evidence="6">
    <name type="scientific">Spumella elongata</name>
    <dbReference type="NCBI Taxonomy" id="89044"/>
    <lineage>
        <taxon>Eukaryota</taxon>
        <taxon>Sar</taxon>
        <taxon>Stramenopiles</taxon>
        <taxon>Ochrophyta</taxon>
        <taxon>Chrysophyceae</taxon>
        <taxon>Chromulinales</taxon>
        <taxon>Chromulinaceae</taxon>
        <taxon>Spumella</taxon>
    </lineage>
</organism>
<gene>
    <name evidence="6" type="ORF">SELO1098_LOCUS8405</name>
</gene>
<dbReference type="PANTHER" id="PTHR47052:SF3">
    <property type="entry name" value="INGRESSION PROTEIN 1"/>
    <property type="match status" value="1"/>
</dbReference>
<dbReference type="PANTHER" id="PTHR47052">
    <property type="entry name" value="CONSERVED SERINE PROLINE-RICH PROTEIN (AFU_ORTHOLOGUE AFUA_2G01790)"/>
    <property type="match status" value="1"/>
</dbReference>
<dbReference type="SUPFAM" id="SSF49562">
    <property type="entry name" value="C2 domain (Calcium/lipid-binding domain, CaLB)"/>
    <property type="match status" value="3"/>
</dbReference>
<evidence type="ECO:0000259" key="4">
    <source>
        <dbReference type="PROSITE" id="PS50004"/>
    </source>
</evidence>
<dbReference type="Gene3D" id="2.60.40.150">
    <property type="entry name" value="C2 domain"/>
    <property type="match status" value="3"/>
</dbReference>
<feature type="domain" description="EF-hand" evidence="5">
    <location>
        <begin position="883"/>
        <end position="918"/>
    </location>
</feature>
<evidence type="ECO:0008006" key="7">
    <source>
        <dbReference type="Google" id="ProtNLM"/>
    </source>
</evidence>
<dbReference type="InterPro" id="IPR018247">
    <property type="entry name" value="EF_Hand_1_Ca_BS"/>
</dbReference>
<dbReference type="Pfam" id="PF13499">
    <property type="entry name" value="EF-hand_7"/>
    <property type="match status" value="1"/>
</dbReference>
<feature type="region of interest" description="Disordered" evidence="3">
    <location>
        <begin position="251"/>
        <end position="344"/>
    </location>
</feature>
<evidence type="ECO:0000256" key="2">
    <source>
        <dbReference type="ARBA" id="ARBA00022837"/>
    </source>
</evidence>
<name>A0A7S3M2M7_9STRA</name>
<feature type="compositionally biased region" description="Polar residues" evidence="3">
    <location>
        <begin position="329"/>
        <end position="344"/>
    </location>
</feature>
<dbReference type="InterPro" id="IPR000008">
    <property type="entry name" value="C2_dom"/>
</dbReference>
<protein>
    <recommendedName>
        <fullName evidence="7">Calmodulin</fullName>
    </recommendedName>
</protein>
<dbReference type="PROSITE" id="PS50222">
    <property type="entry name" value="EF_HAND_2"/>
    <property type="match status" value="2"/>
</dbReference>
<feature type="compositionally biased region" description="Acidic residues" evidence="3">
    <location>
        <begin position="256"/>
        <end position="266"/>
    </location>
</feature>
<feature type="domain" description="EF-hand" evidence="5">
    <location>
        <begin position="919"/>
        <end position="954"/>
    </location>
</feature>
<dbReference type="SMART" id="SM00239">
    <property type="entry name" value="C2"/>
    <property type="match status" value="3"/>
</dbReference>
<dbReference type="FunFam" id="1.10.238.10:FF:000003">
    <property type="entry name" value="Calmodulin A"/>
    <property type="match status" value="1"/>
</dbReference>
<dbReference type="InterPro" id="IPR002048">
    <property type="entry name" value="EF_hand_dom"/>
</dbReference>
<keyword evidence="2" id="KW-0106">Calcium</keyword>
<feature type="compositionally biased region" description="Pro residues" evidence="3">
    <location>
        <begin position="129"/>
        <end position="150"/>
    </location>
</feature>
<feature type="region of interest" description="Disordered" evidence="3">
    <location>
        <begin position="1"/>
        <end position="237"/>
    </location>
</feature>
<dbReference type="Gene3D" id="1.10.238.10">
    <property type="entry name" value="EF-hand"/>
    <property type="match status" value="2"/>
</dbReference>
<dbReference type="CDD" id="cd00051">
    <property type="entry name" value="EFh"/>
    <property type="match status" value="1"/>
</dbReference>
<feature type="compositionally biased region" description="Pro residues" evidence="3">
    <location>
        <begin position="54"/>
        <end position="63"/>
    </location>
</feature>
<feature type="compositionally biased region" description="Pro residues" evidence="3">
    <location>
        <begin position="8"/>
        <end position="26"/>
    </location>
</feature>
<dbReference type="Pfam" id="PF00168">
    <property type="entry name" value="C2"/>
    <property type="match status" value="3"/>
</dbReference>
<feature type="compositionally biased region" description="Pro residues" evidence="3">
    <location>
        <begin position="162"/>
        <end position="183"/>
    </location>
</feature>
<evidence type="ECO:0000259" key="5">
    <source>
        <dbReference type="PROSITE" id="PS50222"/>
    </source>
</evidence>
<proteinExistence type="predicted"/>
<feature type="domain" description="C2" evidence="4">
    <location>
        <begin position="515"/>
        <end position="635"/>
    </location>
</feature>
<feature type="domain" description="C2" evidence="4">
    <location>
        <begin position="658"/>
        <end position="781"/>
    </location>
</feature>
<feature type="domain" description="C2" evidence="4">
    <location>
        <begin position="375"/>
        <end position="505"/>
    </location>
</feature>
<accession>A0A7S3M2M7</accession>
<dbReference type="InterPro" id="IPR052981">
    <property type="entry name" value="Ingression_C2_domain"/>
</dbReference>
<dbReference type="AlphaFoldDB" id="A0A7S3M2M7"/>
<evidence type="ECO:0000313" key="6">
    <source>
        <dbReference type="EMBL" id="CAE0279572.1"/>
    </source>
</evidence>
<dbReference type="PROSITE" id="PS00018">
    <property type="entry name" value="EF_HAND_1"/>
    <property type="match status" value="2"/>
</dbReference>
<sequence length="1179" mass="130552">MNGEPPRRPPGAPPGAPPGRPPPGVAPPAGLAPNSGIKRPPGPPPGGVPVQMLKPPPRAPPPIQLNQTAQRPAVDVLKRPRSPSADESKQDMAPPKASTYVAPATKKEGAISMFEEPDEPKQIPAEIKGPPPRGPPPGRGPPPSGPPGGLPPGAGAMNRAPRPLPPRPNPPGIPDGQPLPPGGKPEEAIKAPAPVRAPPRGPSGGRAPPEEDPQSYEMRKNMKIVPPAPTSEPPLLRVKKAPVVEVVKRRERDMPEFESSDEDEEAASLVKQPLPFGVLKQPLPKTKAEREADEARARKEAAAKAAQDASDLSSMGGQSGRNRADSMVSLGSASTTQPLQAPRNNKLSGFVPPAPAAKPPLAAAQTPLATHAEADIGKHFDDSRLGKALSRGRLSIRCIEGFDIKRKDDPDKIPRNDPFIKFRLGVAERHPWKQTETQRKQDQNPKFRDELIFFDVTDPAQYVFQEDLQLCIELWNKSSTKNELIGSVTMSVVRFFKQPFVSYTEKVPIYYPGATRTPMKLSLEIVFEEARSGMMQITLFEARSLRNIDPMGQQDPFVQLALGRHYIKRSRSVKNGGTNPYFEEEDILLWLDQDNWVDNLKVSVLDEDAKEDKPIGVTEFSLLPYMKQRPEDAREDTFDLFYMMQTDPKDDTEVKEVASGEIAMRIRFMPAGSLTVYIERAKDLAFPETHKPLPGEVVRMDPYASLTIEGKAVKMIKRTPADKDGGADPVWQSEIKFDIVDQYLIDLEIFNQSSVGKDVPLGAAQVSLLNVFRSGSMENWISLKQKKANGGIKEIGDVFIRLGFSGPVAIAYPQFRPEIDSFDDTLRKMPAAVVTGSDSEHDEEAPTKEAISTIPDDMPVEEAQRLAIAQQERAEQEKLPPEFTDDEITAAFKFIDLDHNNFVGAAEIRHILVCMGEMITDEEIDMMISMVDLDGDGQVSMKEFRALVLHPNPGVVDMHREINKDKDIEVMKEKQALAGKMQGLDLTTFQRQKEITVREQKKKMIVSFVVDNEVDFAYIKRAHVKFLELQPTKRIGGRIRFPDFCAVMDVEPIQEYKNLHAFYDTEETGDMDIREFLLSMMNFVDVDKEVRIRFSFEMFDELKTGFIAQAEVEEILKGNHMLSAASVRRKADTIMKQANANAKGAITINEFVVVSKKFPNILLPAVGYVPQFKSTAVVA</sequence>
<feature type="compositionally biased region" description="Basic and acidic residues" evidence="3">
    <location>
        <begin position="286"/>
        <end position="302"/>
    </location>
</feature>
<keyword evidence="1" id="KW-0677">Repeat</keyword>
<dbReference type="SUPFAM" id="SSF47473">
    <property type="entry name" value="EF-hand"/>
    <property type="match status" value="2"/>
</dbReference>
<dbReference type="InterPro" id="IPR011992">
    <property type="entry name" value="EF-hand-dom_pair"/>
</dbReference>
<evidence type="ECO:0000256" key="3">
    <source>
        <dbReference type="SAM" id="MobiDB-lite"/>
    </source>
</evidence>
<dbReference type="EMBL" id="HBIC01016641">
    <property type="protein sequence ID" value="CAE0279572.1"/>
    <property type="molecule type" value="Transcribed_RNA"/>
</dbReference>
<dbReference type="PROSITE" id="PS50004">
    <property type="entry name" value="C2"/>
    <property type="match status" value="3"/>
</dbReference>
<dbReference type="GO" id="GO:0005509">
    <property type="term" value="F:calcium ion binding"/>
    <property type="evidence" value="ECO:0007669"/>
    <property type="project" value="InterPro"/>
</dbReference>
<evidence type="ECO:0000256" key="1">
    <source>
        <dbReference type="ARBA" id="ARBA00022737"/>
    </source>
</evidence>